<evidence type="ECO:0000256" key="1">
    <source>
        <dbReference type="ARBA" id="ARBA00010835"/>
    </source>
</evidence>
<dbReference type="EMBL" id="QBKP01000002">
    <property type="protein sequence ID" value="PTX52624.1"/>
    <property type="molecule type" value="Genomic_DNA"/>
</dbReference>
<dbReference type="AlphaFoldDB" id="A0A2T6B980"/>
<name>A0A2T6B980_9RHOB</name>
<evidence type="ECO:0000256" key="3">
    <source>
        <dbReference type="SAM" id="MobiDB-lite"/>
    </source>
</evidence>
<sequence>MQRVPLGERNGRVHSSTVTVSVLPDTRRGAPIPLKEGDLQLEWYSGSGAGGQHRNKHQNSVRLRHLPSGLVVTAQCRKREESLRQAREALLDRLRDLSEGEARGRENRARSDQVGTGMRADKRRTYRFRDDRVQDHLTGRSAACSAVMRGRFDLLWA</sequence>
<dbReference type="SUPFAM" id="SSF75620">
    <property type="entry name" value="Release factor"/>
    <property type="match status" value="1"/>
</dbReference>
<dbReference type="Pfam" id="PF00472">
    <property type="entry name" value="RF-1"/>
    <property type="match status" value="1"/>
</dbReference>
<protein>
    <submittedName>
        <fullName evidence="5">RF-1 domain-containing protein</fullName>
    </submittedName>
</protein>
<reference evidence="5 6" key="1">
    <citation type="submission" date="2018-04" db="EMBL/GenBank/DDBJ databases">
        <title>Genomic Encyclopedia of Archaeal and Bacterial Type Strains, Phase II (KMG-II): from individual species to whole genera.</title>
        <authorList>
            <person name="Goeker M."/>
        </authorList>
    </citation>
    <scope>NUCLEOTIDE SEQUENCE [LARGE SCALE GENOMIC DNA]</scope>
    <source>
        <strain evidence="5 6">DSM 21823</strain>
    </source>
</reference>
<feature type="region of interest" description="Disordered" evidence="3">
    <location>
        <begin position="101"/>
        <end position="125"/>
    </location>
</feature>
<comment type="caution">
    <text evidence="5">The sequence shown here is derived from an EMBL/GenBank/DDBJ whole genome shotgun (WGS) entry which is preliminary data.</text>
</comment>
<dbReference type="Proteomes" id="UP000244224">
    <property type="component" value="Unassembled WGS sequence"/>
</dbReference>
<comment type="similarity">
    <text evidence="1">Belongs to the prokaryotic/mitochondrial release factor family.</text>
</comment>
<evidence type="ECO:0000313" key="5">
    <source>
        <dbReference type="EMBL" id="PTX52624.1"/>
    </source>
</evidence>
<keyword evidence="6" id="KW-1185">Reference proteome</keyword>
<evidence type="ECO:0000259" key="4">
    <source>
        <dbReference type="Pfam" id="PF00472"/>
    </source>
</evidence>
<dbReference type="InterPro" id="IPR050057">
    <property type="entry name" value="Prokaryotic/Mito_RF"/>
</dbReference>
<gene>
    <name evidence="5" type="ORF">C8N34_102412</name>
</gene>
<accession>A0A2T6B980</accession>
<evidence type="ECO:0000313" key="6">
    <source>
        <dbReference type="Proteomes" id="UP000244224"/>
    </source>
</evidence>
<evidence type="ECO:0000256" key="2">
    <source>
        <dbReference type="ARBA" id="ARBA00022481"/>
    </source>
</evidence>
<feature type="domain" description="Prokaryotic-type class I peptide chain release factors" evidence="4">
    <location>
        <begin position="33"/>
        <end position="136"/>
    </location>
</feature>
<organism evidence="5 6">
    <name type="scientific">Gemmobacter caeni</name>
    <dbReference type="NCBI Taxonomy" id="589035"/>
    <lineage>
        <taxon>Bacteria</taxon>
        <taxon>Pseudomonadati</taxon>
        <taxon>Pseudomonadota</taxon>
        <taxon>Alphaproteobacteria</taxon>
        <taxon>Rhodobacterales</taxon>
        <taxon>Paracoccaceae</taxon>
        <taxon>Gemmobacter</taxon>
    </lineage>
</organism>
<dbReference type="GO" id="GO:0003747">
    <property type="term" value="F:translation release factor activity"/>
    <property type="evidence" value="ECO:0007669"/>
    <property type="project" value="InterPro"/>
</dbReference>
<dbReference type="Gene3D" id="3.30.160.20">
    <property type="match status" value="1"/>
</dbReference>
<dbReference type="PANTHER" id="PTHR43804">
    <property type="entry name" value="LD18447P"/>
    <property type="match status" value="1"/>
</dbReference>
<dbReference type="OrthoDB" id="9815709at2"/>
<dbReference type="Gene3D" id="3.30.70.1660">
    <property type="match status" value="1"/>
</dbReference>
<feature type="compositionally biased region" description="Basic and acidic residues" evidence="3">
    <location>
        <begin position="101"/>
        <end position="111"/>
    </location>
</feature>
<keyword evidence="2" id="KW-0488">Methylation</keyword>
<dbReference type="InterPro" id="IPR045853">
    <property type="entry name" value="Pep_chain_release_fac_I_sf"/>
</dbReference>
<dbReference type="PANTHER" id="PTHR43804:SF7">
    <property type="entry name" value="LD18447P"/>
    <property type="match status" value="1"/>
</dbReference>
<proteinExistence type="inferred from homology"/>
<dbReference type="InterPro" id="IPR000352">
    <property type="entry name" value="Pep_chain_release_fac_I"/>
</dbReference>